<name>A0A2W5KW13_SPHMC</name>
<evidence type="ECO:0000256" key="1">
    <source>
        <dbReference type="SAM" id="MobiDB-lite"/>
    </source>
</evidence>
<dbReference type="Proteomes" id="UP000248597">
    <property type="component" value="Unassembled WGS sequence"/>
</dbReference>
<sequence length="368" mass="40023">MAGSGPHIVAELVRGCPAAIDAIAQKSDASLRFLRASWFDARRTDTLLGRHGDGTPFAAMPVAPLRAPLPVGRTLASGYWPFRSPVIASGTPGSAIAALMAHPLTARALSPLWRLGPTYADDPAAGALLRGARKAGWTVLTRRLGQIYRLDLGALMADGDWPRKSTRRSLARHERRLGERGPPHCRTISGGAWHGDVFDELAGIERRSWVARQGDIGGAKFLTAAQRRPWRRAVADPELARRLSATILYAGDHPVAFSFDLQSGHIQYSIASSYDADFSACRPGKIVSYRQFREARRRNVAMVDLGLGDSGYKREMGARRGPDVHDYVVVRHRAVAALLRARWEGHVPSLSDDPAPVQPVASRLDADG</sequence>
<dbReference type="AlphaFoldDB" id="A0A2W5KW13"/>
<evidence type="ECO:0000313" key="3">
    <source>
        <dbReference type="EMBL" id="PZQ21206.1"/>
    </source>
</evidence>
<feature type="region of interest" description="Disordered" evidence="1">
    <location>
        <begin position="349"/>
        <end position="368"/>
    </location>
</feature>
<gene>
    <name evidence="3" type="ORF">DI569_12735</name>
</gene>
<dbReference type="EMBL" id="QFPJ01000034">
    <property type="protein sequence ID" value="PZQ21206.1"/>
    <property type="molecule type" value="Genomic_DNA"/>
</dbReference>
<evidence type="ECO:0000259" key="2">
    <source>
        <dbReference type="Pfam" id="PF13480"/>
    </source>
</evidence>
<dbReference type="SUPFAM" id="SSF55729">
    <property type="entry name" value="Acyl-CoA N-acyltransferases (Nat)"/>
    <property type="match status" value="1"/>
</dbReference>
<proteinExistence type="predicted"/>
<dbReference type="Pfam" id="PF13480">
    <property type="entry name" value="Acetyltransf_6"/>
    <property type="match status" value="1"/>
</dbReference>
<evidence type="ECO:0000313" key="4">
    <source>
        <dbReference type="Proteomes" id="UP000248597"/>
    </source>
</evidence>
<comment type="caution">
    <text evidence="3">The sequence shown here is derived from an EMBL/GenBank/DDBJ whole genome shotgun (WGS) entry which is preliminary data.</text>
</comment>
<dbReference type="InterPro" id="IPR038740">
    <property type="entry name" value="BioF2-like_GNAT_dom"/>
</dbReference>
<accession>A0A2W5KW13</accession>
<reference evidence="3 4" key="1">
    <citation type="submission" date="2017-08" db="EMBL/GenBank/DDBJ databases">
        <title>Infants hospitalized years apart are colonized by the same room-sourced microbial strains.</title>
        <authorList>
            <person name="Brooks B."/>
            <person name="Olm M.R."/>
            <person name="Firek B.A."/>
            <person name="Baker R."/>
            <person name="Thomas B.C."/>
            <person name="Morowitz M.J."/>
            <person name="Banfield J.F."/>
        </authorList>
    </citation>
    <scope>NUCLEOTIDE SEQUENCE [LARGE SCALE GENOMIC DNA]</scope>
    <source>
        <strain evidence="3">S2_005_003_R2_47</strain>
    </source>
</reference>
<dbReference type="InterPro" id="IPR016181">
    <property type="entry name" value="Acyl_CoA_acyltransferase"/>
</dbReference>
<organism evidence="3 4">
    <name type="scientific">Sphingopyxis macrogoltabida</name>
    <name type="common">Sphingomonas macrogoltabidus</name>
    <dbReference type="NCBI Taxonomy" id="33050"/>
    <lineage>
        <taxon>Bacteria</taxon>
        <taxon>Pseudomonadati</taxon>
        <taxon>Pseudomonadota</taxon>
        <taxon>Alphaproteobacteria</taxon>
        <taxon>Sphingomonadales</taxon>
        <taxon>Sphingomonadaceae</taxon>
        <taxon>Sphingopyxis</taxon>
    </lineage>
</organism>
<feature type="domain" description="BioF2-like acetyltransferase" evidence="2">
    <location>
        <begin position="164"/>
        <end position="314"/>
    </location>
</feature>
<protein>
    <recommendedName>
        <fullName evidence="2">BioF2-like acetyltransferase domain-containing protein</fullName>
    </recommendedName>
</protein>